<accession>B4D7Z2</accession>
<dbReference type="InParanoid" id="B4D7Z2"/>
<feature type="transmembrane region" description="Helical" evidence="5">
    <location>
        <begin position="9"/>
        <end position="26"/>
    </location>
</feature>
<feature type="transmembrane region" description="Helical" evidence="5">
    <location>
        <begin position="192"/>
        <end position="215"/>
    </location>
</feature>
<dbReference type="GO" id="GO:0005886">
    <property type="term" value="C:plasma membrane"/>
    <property type="evidence" value="ECO:0007669"/>
    <property type="project" value="TreeGrafter"/>
</dbReference>
<evidence type="ECO:0000256" key="3">
    <source>
        <dbReference type="ARBA" id="ARBA00022989"/>
    </source>
</evidence>
<evidence type="ECO:0000259" key="6">
    <source>
        <dbReference type="PROSITE" id="PS50850"/>
    </source>
</evidence>
<dbReference type="InterPro" id="IPR020846">
    <property type="entry name" value="MFS_dom"/>
</dbReference>
<feature type="transmembrane region" description="Helical" evidence="5">
    <location>
        <begin position="88"/>
        <end position="108"/>
    </location>
</feature>
<evidence type="ECO:0000256" key="5">
    <source>
        <dbReference type="SAM" id="Phobius"/>
    </source>
</evidence>
<proteinExistence type="predicted"/>
<feature type="transmembrane region" description="Helical" evidence="5">
    <location>
        <begin position="466"/>
        <end position="484"/>
    </location>
</feature>
<name>B4D7Z2_9BACT</name>
<dbReference type="AlphaFoldDB" id="B4D7Z2"/>
<dbReference type="PANTHER" id="PTHR23508">
    <property type="entry name" value="CARBOXYLIC ACID TRANSPORTER PROTEIN HOMOLOG"/>
    <property type="match status" value="1"/>
</dbReference>
<keyword evidence="3 5" id="KW-1133">Transmembrane helix</keyword>
<keyword evidence="4 5" id="KW-0472">Membrane</keyword>
<dbReference type="STRING" id="497964.CfE428DRAFT_5032"/>
<evidence type="ECO:0000256" key="4">
    <source>
        <dbReference type="ARBA" id="ARBA00023136"/>
    </source>
</evidence>
<dbReference type="Proteomes" id="UP000005824">
    <property type="component" value="Unassembled WGS sequence"/>
</dbReference>
<feature type="transmembrane region" description="Helical" evidence="5">
    <location>
        <begin position="365"/>
        <end position="386"/>
    </location>
</feature>
<feature type="transmembrane region" description="Helical" evidence="5">
    <location>
        <begin position="148"/>
        <end position="172"/>
    </location>
</feature>
<dbReference type="SUPFAM" id="SSF103473">
    <property type="entry name" value="MFS general substrate transporter"/>
    <property type="match status" value="2"/>
</dbReference>
<sequence length="493" mass="53151">MTDTTAPKLTFRTWLIIIIASIGFLFDTYQLLMTPLAGPQAISELLKVPLSNPAVSKTMGELLWMTALCGGVFGLLGGWLIDRLGRKSVMAIGIYIYSLSPVFGAFAHTLNEFIFWRCVTFVGVCIEFVAAITWMSEVFSDKVQRERLLGITQAFASLGGVIVTMVNFYIIAHAKDWHHLGMPVVPGQAGPASWRYLLLSGILPAIPIALMLPFVPESRIWREKKDAGTLKRPSFLELFSPGLRRATLVTAGLSACAYGVAFGCLQQTPGRIAPGLPNLAEQRAALLPLVAQSKQLNAAFDATQPGTPERAAAMGPLKANAAKQKPLMDQVKEVGSRTQGYQETGGLIGRIVLALLIVAGISRRAILRILQIPGLIILPVTYLVLYKQDANVFVWGMAAAGFVTTSQFSFLGEYLPKVFPLHLRGTGGSFATNVGGRMIGTGAAFVTPMLATHFTGSPYQQMAQAAGWLGLGIVILGVILGFCLPEPTDEHFD</sequence>
<feature type="domain" description="Major facilitator superfamily (MFS) profile" evidence="6">
    <location>
        <begin position="16"/>
        <end position="489"/>
    </location>
</feature>
<evidence type="ECO:0000256" key="2">
    <source>
        <dbReference type="ARBA" id="ARBA00022692"/>
    </source>
</evidence>
<protein>
    <submittedName>
        <fullName evidence="7">Major facilitator superfamily MFS_1</fullName>
    </submittedName>
</protein>
<feature type="transmembrane region" description="Helical" evidence="5">
    <location>
        <begin position="62"/>
        <end position="81"/>
    </location>
</feature>
<evidence type="ECO:0000313" key="7">
    <source>
        <dbReference type="EMBL" id="EDY17515.1"/>
    </source>
</evidence>
<dbReference type="InterPro" id="IPR036259">
    <property type="entry name" value="MFS_trans_sf"/>
</dbReference>
<evidence type="ECO:0000313" key="8">
    <source>
        <dbReference type="Proteomes" id="UP000005824"/>
    </source>
</evidence>
<reference evidence="7 8" key="1">
    <citation type="journal article" date="2011" name="J. Bacteriol.">
        <title>Genome sequence of Chthoniobacter flavus Ellin428, an aerobic heterotrophic soil bacterium.</title>
        <authorList>
            <person name="Kant R."/>
            <person name="van Passel M.W."/>
            <person name="Palva A."/>
            <person name="Lucas S."/>
            <person name="Lapidus A."/>
            <person name="Glavina Del Rio T."/>
            <person name="Dalin E."/>
            <person name="Tice H."/>
            <person name="Bruce D."/>
            <person name="Goodwin L."/>
            <person name="Pitluck S."/>
            <person name="Larimer F.W."/>
            <person name="Land M.L."/>
            <person name="Hauser L."/>
            <person name="Sangwan P."/>
            <person name="de Vos W.M."/>
            <person name="Janssen P.H."/>
            <person name="Smidt H."/>
        </authorList>
    </citation>
    <scope>NUCLEOTIDE SEQUENCE [LARGE SCALE GENOMIC DNA]</scope>
    <source>
        <strain evidence="7 8">Ellin428</strain>
    </source>
</reference>
<dbReference type="PROSITE" id="PS50850">
    <property type="entry name" value="MFS"/>
    <property type="match status" value="1"/>
</dbReference>
<dbReference type="Pfam" id="PF07690">
    <property type="entry name" value="MFS_1"/>
    <property type="match status" value="1"/>
</dbReference>
<gene>
    <name evidence="7" type="ORF">CfE428DRAFT_5032</name>
</gene>
<dbReference type="Gene3D" id="1.20.1250.20">
    <property type="entry name" value="MFS general substrate transporter like domains"/>
    <property type="match status" value="2"/>
</dbReference>
<dbReference type="PROSITE" id="PS00216">
    <property type="entry name" value="SUGAR_TRANSPORT_1"/>
    <property type="match status" value="1"/>
</dbReference>
<dbReference type="eggNOG" id="COG0477">
    <property type="taxonomic scope" value="Bacteria"/>
</dbReference>
<dbReference type="InterPro" id="IPR011701">
    <property type="entry name" value="MFS"/>
</dbReference>
<comment type="subcellular location">
    <subcellularLocation>
        <location evidence="1">Membrane</location>
        <topology evidence="1">Multi-pass membrane protein</topology>
    </subcellularLocation>
</comment>
<comment type="caution">
    <text evidence="7">The sequence shown here is derived from an EMBL/GenBank/DDBJ whole genome shotgun (WGS) entry which is preliminary data.</text>
</comment>
<dbReference type="EMBL" id="ABVL01000019">
    <property type="protein sequence ID" value="EDY17515.1"/>
    <property type="molecule type" value="Genomic_DNA"/>
</dbReference>
<keyword evidence="2 5" id="KW-0812">Transmembrane</keyword>
<evidence type="ECO:0000256" key="1">
    <source>
        <dbReference type="ARBA" id="ARBA00004141"/>
    </source>
</evidence>
<feature type="transmembrane region" description="Helical" evidence="5">
    <location>
        <begin position="114"/>
        <end position="136"/>
    </location>
</feature>
<feature type="transmembrane region" description="Helical" evidence="5">
    <location>
        <begin position="392"/>
        <end position="415"/>
    </location>
</feature>
<keyword evidence="8" id="KW-1185">Reference proteome</keyword>
<dbReference type="PANTHER" id="PTHR23508:SF10">
    <property type="entry name" value="CARBOXYLIC ACID TRANSPORTER PROTEIN HOMOLOG"/>
    <property type="match status" value="1"/>
</dbReference>
<feature type="transmembrane region" description="Helical" evidence="5">
    <location>
        <begin position="436"/>
        <end position="454"/>
    </location>
</feature>
<dbReference type="InterPro" id="IPR005829">
    <property type="entry name" value="Sugar_transporter_CS"/>
</dbReference>
<dbReference type="RefSeq" id="WP_006982353.1">
    <property type="nucleotide sequence ID" value="NZ_ABVL01000019.1"/>
</dbReference>
<organism evidence="7 8">
    <name type="scientific">Chthoniobacter flavus Ellin428</name>
    <dbReference type="NCBI Taxonomy" id="497964"/>
    <lineage>
        <taxon>Bacteria</taxon>
        <taxon>Pseudomonadati</taxon>
        <taxon>Verrucomicrobiota</taxon>
        <taxon>Spartobacteria</taxon>
        <taxon>Chthoniobacterales</taxon>
        <taxon>Chthoniobacteraceae</taxon>
        <taxon>Chthoniobacter</taxon>
    </lineage>
</organism>
<dbReference type="GO" id="GO:0046943">
    <property type="term" value="F:carboxylic acid transmembrane transporter activity"/>
    <property type="evidence" value="ECO:0007669"/>
    <property type="project" value="TreeGrafter"/>
</dbReference>